<evidence type="ECO:0000313" key="2">
    <source>
        <dbReference type="EMBL" id="RAS62849.1"/>
    </source>
</evidence>
<dbReference type="CDD" id="cd11530">
    <property type="entry name" value="NTP-PPase_DR2231_like"/>
    <property type="match status" value="1"/>
</dbReference>
<gene>
    <name evidence="1" type="ORF">C1N32_20285</name>
    <name evidence="2" type="ORF">DET48_113125</name>
</gene>
<keyword evidence="2" id="KW-0378">Hydrolase</keyword>
<evidence type="ECO:0000313" key="4">
    <source>
        <dbReference type="Proteomes" id="UP000248729"/>
    </source>
</evidence>
<evidence type="ECO:0000313" key="3">
    <source>
        <dbReference type="Proteomes" id="UP000236449"/>
    </source>
</evidence>
<evidence type="ECO:0000313" key="1">
    <source>
        <dbReference type="EMBL" id="PNI01544.1"/>
    </source>
</evidence>
<dbReference type="Proteomes" id="UP000236449">
    <property type="component" value="Unassembled WGS sequence"/>
</dbReference>
<dbReference type="AlphaFoldDB" id="A0A2J8HTD5"/>
<reference evidence="2 4" key="2">
    <citation type="submission" date="2018-06" db="EMBL/GenBank/DDBJ databases">
        <title>Freshwater and sediment microbial communities from various areas in North America, analyzing microbe dynamics in response to fracking.</title>
        <authorList>
            <person name="Lamendella R."/>
        </authorList>
    </citation>
    <scope>NUCLEOTIDE SEQUENCE [LARGE SCALE GENOMIC DNA]</scope>
    <source>
        <strain evidence="2 4">99A</strain>
    </source>
</reference>
<proteinExistence type="predicted"/>
<name>A0A2J8HTD5_VIBDI</name>
<dbReference type="Proteomes" id="UP000248729">
    <property type="component" value="Unassembled WGS sequence"/>
</dbReference>
<organism evidence="1 3">
    <name type="scientific">Vibrio diazotrophicus</name>
    <dbReference type="NCBI Taxonomy" id="685"/>
    <lineage>
        <taxon>Bacteria</taxon>
        <taxon>Pseudomonadati</taxon>
        <taxon>Pseudomonadota</taxon>
        <taxon>Gammaproteobacteria</taxon>
        <taxon>Vibrionales</taxon>
        <taxon>Vibrionaceae</taxon>
        <taxon>Vibrio</taxon>
    </lineage>
</organism>
<dbReference type="EMBL" id="QLTR01000013">
    <property type="protein sequence ID" value="RAS62849.1"/>
    <property type="molecule type" value="Genomic_DNA"/>
</dbReference>
<dbReference type="InterPro" id="IPR023292">
    <property type="entry name" value="NTP_PyroPHydrolase-like_dom_sf"/>
</dbReference>
<dbReference type="RefSeq" id="WP_102967233.1">
    <property type="nucleotide sequence ID" value="NZ_POSK01000021.1"/>
</dbReference>
<reference evidence="1 3" key="1">
    <citation type="submission" date="2018-01" db="EMBL/GenBank/DDBJ databases">
        <title>Draft genome sequences of six Vibrio diazotrophicus strains isolated from deep-sea sediments of the Baltic Sea.</title>
        <authorList>
            <person name="Castillo D."/>
            <person name="Vandieken V."/>
            <person name="Chiang O."/>
            <person name="Middelboe M."/>
        </authorList>
    </citation>
    <scope>NUCLEOTIDE SEQUENCE [LARGE SCALE GENOMIC DNA]</scope>
    <source>
        <strain evidence="1 3">60.27F</strain>
    </source>
</reference>
<dbReference type="Gene3D" id="1.10.3420.10">
    <property type="entry name" value="putative ntp pyrophosphohydrolase like domain"/>
    <property type="match status" value="1"/>
</dbReference>
<dbReference type="InterPro" id="IPR021130">
    <property type="entry name" value="PRib-ATP_PPHydrolase-like"/>
</dbReference>
<dbReference type="Pfam" id="PF01503">
    <property type="entry name" value="PRA-PH"/>
    <property type="match status" value="1"/>
</dbReference>
<dbReference type="OrthoDB" id="9795188at2"/>
<protein>
    <submittedName>
        <fullName evidence="2">Phosphoribosyl-ATP pyrophosphohydrolase</fullName>
    </submittedName>
</protein>
<accession>A0A2J8HTD5</accession>
<dbReference type="InterPro" id="IPR033653">
    <property type="entry name" value="NTP-PPase_DR2231-like"/>
</dbReference>
<dbReference type="GO" id="GO:0016787">
    <property type="term" value="F:hydrolase activity"/>
    <property type="evidence" value="ECO:0007669"/>
    <property type="project" value="UniProtKB-KW"/>
</dbReference>
<sequence length="198" mass="21951">MLSEFSTEFTVLTPEFWEQMCHDINEFRNTFQLPVNEPISVNDCNVHNALHIEELVELALATTKVEQADAILDAVYTLVGRTAQVGDYNMETSTVAHIVDILLATASTLGIPYVECWNAIHESNMTKAASSEKEALDTVEHYKNRGIAGEFFISDSGKYLIKCSEDSVDETGSKIRKGKVLKSVNYTPVDLGLILSTN</sequence>
<comment type="caution">
    <text evidence="1">The sequence shown here is derived from an EMBL/GenBank/DDBJ whole genome shotgun (WGS) entry which is preliminary data.</text>
</comment>
<dbReference type="EMBL" id="POSK01000021">
    <property type="protein sequence ID" value="PNI01544.1"/>
    <property type="molecule type" value="Genomic_DNA"/>
</dbReference>